<accession>A0A8H6F3J3</accession>
<dbReference type="HAMAP" id="MF_03110">
    <property type="entry name" value="Endonuc_su_Slx4"/>
    <property type="match status" value="1"/>
</dbReference>
<evidence type="ECO:0000256" key="7">
    <source>
        <dbReference type="ARBA" id="ARBA00023242"/>
    </source>
</evidence>
<keyword evidence="5 9" id="KW-0233">DNA recombination</keyword>
<evidence type="ECO:0000256" key="9">
    <source>
        <dbReference type="HAMAP-Rule" id="MF_03110"/>
    </source>
</evidence>
<comment type="function">
    <text evidence="9">Regulatory subunit of the SLX1-SLX4 structure-specific endonuclease that resolves DNA secondary structures generated during DNA repair and recombination. Has endonuclease activity towards branched DNA substrates, introducing single-strand cuts in duplex DNA close to junctions with ss-DNA.</text>
</comment>
<keyword evidence="3 9" id="KW-0597">Phosphoprotein</keyword>
<evidence type="ECO:0000256" key="10">
    <source>
        <dbReference type="SAM" id="MobiDB-lite"/>
    </source>
</evidence>
<proteinExistence type="inferred from homology"/>
<reference evidence="11 12" key="1">
    <citation type="submission" date="2020-03" db="EMBL/GenBank/DDBJ databases">
        <title>FDA dAtabase for Regulatory Grade micrObial Sequences (FDA-ARGOS): Supporting development and validation of Infectious Disease Dx tests.</title>
        <authorList>
            <person name="Campos J."/>
            <person name="Goldberg B."/>
            <person name="Tallon L."/>
            <person name="Sadzewicz L."/>
            <person name="Vavikolanu K."/>
            <person name="Mehta A."/>
            <person name="Aluvathingal J."/>
            <person name="Nadendla S."/>
            <person name="Nandy P."/>
            <person name="Geyer C."/>
            <person name="Yan Y."/>
            <person name="Sichtig H."/>
        </authorList>
    </citation>
    <scope>NUCLEOTIDE SEQUENCE [LARGE SCALE GENOMIC DNA]</scope>
    <source>
        <strain evidence="11 12">FDAARGOS_656</strain>
    </source>
</reference>
<protein>
    <recommendedName>
        <fullName evidence="8 9">Structure-specific endonuclease subunit SLX4</fullName>
    </recommendedName>
</protein>
<dbReference type="GO" id="GO:0017108">
    <property type="term" value="F:5'-flap endonuclease activity"/>
    <property type="evidence" value="ECO:0007669"/>
    <property type="project" value="InterPro"/>
</dbReference>
<dbReference type="GO" id="GO:0006281">
    <property type="term" value="P:DNA repair"/>
    <property type="evidence" value="ECO:0007669"/>
    <property type="project" value="UniProtKB-UniRule"/>
</dbReference>
<dbReference type="GO" id="GO:0006310">
    <property type="term" value="P:DNA recombination"/>
    <property type="evidence" value="ECO:0007669"/>
    <property type="project" value="UniProtKB-UniRule"/>
</dbReference>
<dbReference type="Proteomes" id="UP000536275">
    <property type="component" value="Unassembled WGS sequence"/>
</dbReference>
<sequence>MATEYGDDDGGLYFHSTQMQSIHESLQQEENQRLYLQTSIKKLESFKHVNNDSSNNSNSGAVSVVQIKKKAATKKRKLMARKPNVKKPKSSSEAVRQAFEKDKFAYFTNNQAKIDDFLPGKSTSTEPSTSNQGSLISSDEWNYIKQIYLQKPTKNKTTLKSIRKRIKQYENSGTGMWEIAALNVDVSLNDEDIQHLYALDEEQMVSDDNSSTEDDTDPTQNDGLILTLSQNCSTQRDICHHEKDDQKYILIDSSICETYQQDKSLQRHSQKDSDNGNTIPDQNSAITIGEMESTAAHEVEEIFSTPSYVPSNKLNADQDRSDESESSIIMLADNIVSTQPDIVESISDSESEIEIIERPRLQVLRSVYENGTSTNQTRQELTMPKCLENNKISENEEYESEVVESDSTPIITPVVTPTKKPHIFPTNEPAIPIALRSTPNKIKNNVDRIFGSPSPIKLVLESPLKKHINIEFSDSESIYSTAVSQFGTPKQTTSFSPEVLTQKVGSPPLDACSDSGPTGVVSSMPYKKPHSTKRLRTTTLEISAALRVKNYTDPKNNITVKKFGEEIKREFIDLDNEIPDSESSDDDTGFSIIEITRQVEECKEPANDDYSEEQSTDLFQIGLKNKQETGNTSHMQVPSSPELQFENAGNTFLNSSLVEEDEFTKLKATELRERFKDWGLKPVQRKDKMLEILQGISDFISPESLLALKGFDLQQCVFDKLELLIKQDQFWYDRILTFEPIRLEELKQWLNSHNHHLELDILRLYCDRNCITTTNT</sequence>
<comment type="subunit">
    <text evidence="9">Forms a heterodimer with SLX1.</text>
</comment>
<dbReference type="GO" id="GO:0033557">
    <property type="term" value="C:Slx1-Slx4 complex"/>
    <property type="evidence" value="ECO:0007669"/>
    <property type="project" value="UniProtKB-UniRule"/>
</dbReference>
<evidence type="ECO:0000256" key="3">
    <source>
        <dbReference type="ARBA" id="ARBA00022553"/>
    </source>
</evidence>
<feature type="region of interest" description="Disordered" evidence="10">
    <location>
        <begin position="263"/>
        <end position="283"/>
    </location>
</feature>
<evidence type="ECO:0000256" key="6">
    <source>
        <dbReference type="ARBA" id="ARBA00023204"/>
    </source>
</evidence>
<dbReference type="Pfam" id="PF09494">
    <property type="entry name" value="Slx4"/>
    <property type="match status" value="1"/>
</dbReference>
<evidence type="ECO:0000256" key="1">
    <source>
        <dbReference type="ARBA" id="ARBA00004123"/>
    </source>
</evidence>
<dbReference type="InterPro" id="IPR018574">
    <property type="entry name" value="Structure-sp_endonuc_su_Slx4"/>
</dbReference>
<dbReference type="AlphaFoldDB" id="A0A8H6F3J3"/>
<dbReference type="GO" id="GO:0006260">
    <property type="term" value="P:DNA replication"/>
    <property type="evidence" value="ECO:0007669"/>
    <property type="project" value="InterPro"/>
</dbReference>
<comment type="similarity">
    <text evidence="2 9">Belongs to the SLX4 family.</text>
</comment>
<dbReference type="EMBL" id="JABWAD010000058">
    <property type="protein sequence ID" value="KAF6066387.1"/>
    <property type="molecule type" value="Genomic_DNA"/>
</dbReference>
<keyword evidence="7 9" id="KW-0539">Nucleus</keyword>
<evidence type="ECO:0000313" key="12">
    <source>
        <dbReference type="Proteomes" id="UP000536275"/>
    </source>
</evidence>
<evidence type="ECO:0000256" key="4">
    <source>
        <dbReference type="ARBA" id="ARBA00022763"/>
    </source>
</evidence>
<evidence type="ECO:0000256" key="5">
    <source>
        <dbReference type="ARBA" id="ARBA00023172"/>
    </source>
</evidence>
<evidence type="ECO:0000256" key="2">
    <source>
        <dbReference type="ARBA" id="ARBA00006661"/>
    </source>
</evidence>
<keyword evidence="4 9" id="KW-0227">DNA damage</keyword>
<evidence type="ECO:0000256" key="8">
    <source>
        <dbReference type="ARBA" id="ARBA00029496"/>
    </source>
</evidence>
<organism evidence="11 12">
    <name type="scientific">Candida albicans</name>
    <name type="common">Yeast</name>
    <dbReference type="NCBI Taxonomy" id="5476"/>
    <lineage>
        <taxon>Eukaryota</taxon>
        <taxon>Fungi</taxon>
        <taxon>Dikarya</taxon>
        <taxon>Ascomycota</taxon>
        <taxon>Saccharomycotina</taxon>
        <taxon>Pichiomycetes</taxon>
        <taxon>Debaryomycetaceae</taxon>
        <taxon>Candida/Lodderomyces clade</taxon>
        <taxon>Candida</taxon>
    </lineage>
</organism>
<evidence type="ECO:0000313" key="11">
    <source>
        <dbReference type="EMBL" id="KAF6066387.1"/>
    </source>
</evidence>
<feature type="region of interest" description="Disordered" evidence="10">
    <location>
        <begin position="507"/>
        <end position="531"/>
    </location>
</feature>
<keyword evidence="11" id="KW-0540">Nuclease</keyword>
<dbReference type="InterPro" id="IPR027784">
    <property type="entry name" value="Slx4_ascomycetes"/>
</dbReference>
<dbReference type="SMR" id="A0A8H6F3J3"/>
<name>A0A8H6F3J3_CANAX</name>
<keyword evidence="6 9" id="KW-0234">DNA repair</keyword>
<comment type="subcellular location">
    <subcellularLocation>
        <location evidence="1 9">Nucleus</location>
    </subcellularLocation>
</comment>
<comment type="PTM">
    <text evidence="9">Phosphorylated in response to DNA damage.</text>
</comment>
<keyword evidence="11" id="KW-0378">Hydrolase</keyword>
<feature type="compositionally biased region" description="Acidic residues" evidence="10">
    <location>
        <begin position="201"/>
        <end position="217"/>
    </location>
</feature>
<gene>
    <name evidence="9" type="primary">SLX4</name>
    <name evidence="11" type="ORF">FOB64_004651</name>
</gene>
<comment type="caution">
    <text evidence="11">The sequence shown here is derived from an EMBL/GenBank/DDBJ whole genome shotgun (WGS) entry which is preliminary data.</text>
</comment>
<feature type="region of interest" description="Disordered" evidence="10">
    <location>
        <begin position="201"/>
        <end position="223"/>
    </location>
</feature>
<keyword evidence="11" id="KW-0255">Endonuclease</keyword>